<feature type="transmembrane region" description="Helical" evidence="9">
    <location>
        <begin position="121"/>
        <end position="145"/>
    </location>
</feature>
<dbReference type="Gramene" id="QL07p003250:mrna">
    <property type="protein sequence ID" value="QL07p003250:mrna"/>
    <property type="gene ID" value="QL07p003250"/>
</dbReference>
<evidence type="ECO:0000256" key="3">
    <source>
        <dbReference type="ARBA" id="ARBA00022692"/>
    </source>
</evidence>
<dbReference type="AlphaFoldDB" id="A0A7N2M2S1"/>
<feature type="transmembrane region" description="Helical" evidence="9">
    <location>
        <begin position="75"/>
        <end position="96"/>
    </location>
</feature>
<evidence type="ECO:0000256" key="6">
    <source>
        <dbReference type="ARBA" id="ARBA00022989"/>
    </source>
</evidence>
<dbReference type="InterPro" id="IPR001611">
    <property type="entry name" value="Leu-rich_rpt"/>
</dbReference>
<dbReference type="Pfam" id="PF00560">
    <property type="entry name" value="LRR_1"/>
    <property type="match status" value="6"/>
</dbReference>
<dbReference type="PANTHER" id="PTHR48060">
    <property type="entry name" value="DNA DAMAGE-REPAIR/TOLERATION PROTEIN DRT100"/>
    <property type="match status" value="1"/>
</dbReference>
<dbReference type="InterPro" id="IPR003591">
    <property type="entry name" value="Leu-rich_rpt_typical-subtyp"/>
</dbReference>
<keyword evidence="7 9" id="KW-0472">Membrane</keyword>
<dbReference type="FunFam" id="3.80.10.10:FF:000041">
    <property type="entry name" value="LRR receptor-like serine/threonine-protein kinase ERECTA"/>
    <property type="match status" value="2"/>
</dbReference>
<keyword evidence="6 9" id="KW-1133">Transmembrane helix</keyword>
<dbReference type="Gene3D" id="3.80.10.10">
    <property type="entry name" value="Ribonuclease Inhibitor"/>
    <property type="match status" value="2"/>
</dbReference>
<proteinExistence type="predicted"/>
<keyword evidence="11" id="KW-1185">Reference proteome</keyword>
<evidence type="ECO:0000313" key="11">
    <source>
        <dbReference type="Proteomes" id="UP000594261"/>
    </source>
</evidence>
<name>A0A7N2M2S1_QUELO</name>
<dbReference type="InterPro" id="IPR053211">
    <property type="entry name" value="DNA_repair-toleration"/>
</dbReference>
<evidence type="ECO:0000256" key="4">
    <source>
        <dbReference type="ARBA" id="ARBA00022729"/>
    </source>
</evidence>
<evidence type="ECO:0000256" key="9">
    <source>
        <dbReference type="SAM" id="Phobius"/>
    </source>
</evidence>
<dbReference type="EMBL" id="LRBV02000007">
    <property type="status" value="NOT_ANNOTATED_CDS"/>
    <property type="molecule type" value="Genomic_DNA"/>
</dbReference>
<accession>A0A7N2M2S1</accession>
<dbReference type="Pfam" id="PF13855">
    <property type="entry name" value="LRR_8"/>
    <property type="match status" value="3"/>
</dbReference>
<protein>
    <submittedName>
        <fullName evidence="10">Uncharacterized protein</fullName>
    </submittedName>
</protein>
<sequence>MSYNLRPKKSDIYFLSLSKSKWGVCVGSIKFCVYSPSSFILLHFLFLLPCLQSHLALLYSILITLFLFIKMLLLLLIKMLSILNIDIIFICVIILIQRQPLGRRIQTAVLGMASSVTKPHAMLLALTLAAAGLEAPFIPTVPLFFLPHLRTLNLAGNCFNFYLISSKFGNFKTLTHLNLSFSCFSGKIPYEISHLSSLLSLDPSYNNGLLIETPVWKRVIHDLTQLRELLLDWSNMSSIRPNSLMNLSSSFTTFSLHQCNLHGKLENNILCLPSIQTLDLGKNDNLHLGSPPKCNWNNSSLKVLDLSSISFSREFLDSISNLKYLKVLVLDNCNFTGSIPSSLSNFTQITYLALVSNSFSGLLPLSLFNLPNLSTLYLHNNQLVGPLPNHISGLLNLKDLYLSSNFLNGTLPSWLFSLPSLVKLYINGNQFIGEIGEFKSNSLEYLDLGYNKLQGSIPRSISRFVNLTYLSLSSNNWISINNNVTYTPPNLYTLNLSSCNISEFPIFLRTPTNIEFLDLSKNRIYGQVPRWLGHVGSDSLYFLDLRNNLLQGPFPTLNFLSMQYLFVSNNKFTGEIPSSICNASALDILDLSHNNLSGMIPKCLVHSNVLSVLDLRMNSLHGTIPATFSTRNRFRNINLNGNQLEGPLPRSLANCRNLEVLDLGSNKINGTFPYWLEGLLNLRVLVLRSNKFQGRIGNPRTKFPFPNLRILDISNNEFNGPLPIKYFKYLKAMTNVDEGKVALKCWLGLGFNDAFDLGSSLPLSKMILTPVCSTLRDQNAIALSRQVESCNAQNGLSTLESNMVEKLGLKERENILNLSKAKAHVLTSLGFDGTVDTAFS</sequence>
<comment type="subcellular location">
    <subcellularLocation>
        <location evidence="1">Membrane</location>
        <topology evidence="1">Single-pass membrane protein</topology>
    </subcellularLocation>
</comment>
<dbReference type="InterPro" id="IPR032675">
    <property type="entry name" value="LRR_dom_sf"/>
</dbReference>
<dbReference type="SUPFAM" id="SSF52058">
    <property type="entry name" value="L domain-like"/>
    <property type="match status" value="2"/>
</dbReference>
<evidence type="ECO:0000256" key="2">
    <source>
        <dbReference type="ARBA" id="ARBA00022614"/>
    </source>
</evidence>
<dbReference type="Proteomes" id="UP000594261">
    <property type="component" value="Chromosome 7"/>
</dbReference>
<evidence type="ECO:0000313" key="10">
    <source>
        <dbReference type="EnsemblPlants" id="QL07p003250:mrna"/>
    </source>
</evidence>
<evidence type="ECO:0000256" key="8">
    <source>
        <dbReference type="ARBA" id="ARBA00023180"/>
    </source>
</evidence>
<dbReference type="EnsemblPlants" id="QL07p003250:mrna">
    <property type="protein sequence ID" value="QL07p003250:mrna"/>
    <property type="gene ID" value="QL07p003250"/>
</dbReference>
<keyword evidence="5" id="KW-0677">Repeat</keyword>
<dbReference type="PANTHER" id="PTHR48060:SF21">
    <property type="entry name" value="L DOMAIN-LIKE PROTEIN"/>
    <property type="match status" value="1"/>
</dbReference>
<feature type="transmembrane region" description="Helical" evidence="9">
    <location>
        <begin position="39"/>
        <end position="69"/>
    </location>
</feature>
<organism evidence="10 11">
    <name type="scientific">Quercus lobata</name>
    <name type="common">Valley oak</name>
    <dbReference type="NCBI Taxonomy" id="97700"/>
    <lineage>
        <taxon>Eukaryota</taxon>
        <taxon>Viridiplantae</taxon>
        <taxon>Streptophyta</taxon>
        <taxon>Embryophyta</taxon>
        <taxon>Tracheophyta</taxon>
        <taxon>Spermatophyta</taxon>
        <taxon>Magnoliopsida</taxon>
        <taxon>eudicotyledons</taxon>
        <taxon>Gunneridae</taxon>
        <taxon>Pentapetalae</taxon>
        <taxon>rosids</taxon>
        <taxon>fabids</taxon>
        <taxon>Fagales</taxon>
        <taxon>Fagaceae</taxon>
        <taxon>Quercus</taxon>
    </lineage>
</organism>
<dbReference type="SUPFAM" id="SSF52047">
    <property type="entry name" value="RNI-like"/>
    <property type="match status" value="1"/>
</dbReference>
<evidence type="ECO:0000256" key="1">
    <source>
        <dbReference type="ARBA" id="ARBA00004167"/>
    </source>
</evidence>
<evidence type="ECO:0000256" key="7">
    <source>
        <dbReference type="ARBA" id="ARBA00023136"/>
    </source>
</evidence>
<dbReference type="SMART" id="SM00369">
    <property type="entry name" value="LRR_TYP"/>
    <property type="match status" value="4"/>
</dbReference>
<reference evidence="10" key="2">
    <citation type="submission" date="2021-01" db="UniProtKB">
        <authorList>
            <consortium name="EnsemblPlants"/>
        </authorList>
    </citation>
    <scope>IDENTIFICATION</scope>
</reference>
<dbReference type="InParanoid" id="A0A7N2M2S1"/>
<reference evidence="10 11" key="1">
    <citation type="journal article" date="2016" name="G3 (Bethesda)">
        <title>First Draft Assembly and Annotation of the Genome of a California Endemic Oak Quercus lobata Nee (Fagaceae).</title>
        <authorList>
            <person name="Sork V.L."/>
            <person name="Fitz-Gibbon S.T."/>
            <person name="Puiu D."/>
            <person name="Crepeau M."/>
            <person name="Gugger P.F."/>
            <person name="Sherman R."/>
            <person name="Stevens K."/>
            <person name="Langley C.H."/>
            <person name="Pellegrini M."/>
            <person name="Salzberg S.L."/>
        </authorList>
    </citation>
    <scope>NUCLEOTIDE SEQUENCE [LARGE SCALE GENOMIC DNA]</scope>
    <source>
        <strain evidence="10 11">cv. SW786</strain>
    </source>
</reference>
<keyword evidence="2" id="KW-0433">Leucine-rich repeat</keyword>
<keyword evidence="3 9" id="KW-0812">Transmembrane</keyword>
<dbReference type="FunFam" id="3.80.10.10:FF:000095">
    <property type="entry name" value="LRR receptor-like serine/threonine-protein kinase GSO1"/>
    <property type="match status" value="1"/>
</dbReference>
<keyword evidence="8" id="KW-0325">Glycoprotein</keyword>
<keyword evidence="4" id="KW-0732">Signal</keyword>
<evidence type="ECO:0000256" key="5">
    <source>
        <dbReference type="ARBA" id="ARBA00022737"/>
    </source>
</evidence>
<dbReference type="GO" id="GO:0016020">
    <property type="term" value="C:membrane"/>
    <property type="evidence" value="ECO:0007669"/>
    <property type="project" value="UniProtKB-SubCell"/>
</dbReference>